<dbReference type="SUPFAM" id="SSF55785">
    <property type="entry name" value="PYP-like sensor domain (PAS domain)"/>
    <property type="match status" value="1"/>
</dbReference>
<dbReference type="Gene3D" id="1.10.287.130">
    <property type="match status" value="1"/>
</dbReference>
<dbReference type="InterPro" id="IPR003594">
    <property type="entry name" value="HATPase_dom"/>
</dbReference>
<name>A0A1Y6D3F4_9GAMM</name>
<dbReference type="EC" id="2.7.13.3" evidence="2"/>
<evidence type="ECO:0000256" key="5">
    <source>
        <dbReference type="ARBA" id="ARBA00022741"/>
    </source>
</evidence>
<evidence type="ECO:0000313" key="12">
    <source>
        <dbReference type="Proteomes" id="UP000192923"/>
    </source>
</evidence>
<dbReference type="PROSITE" id="PS50109">
    <property type="entry name" value="HIS_KIN"/>
    <property type="match status" value="1"/>
</dbReference>
<keyword evidence="7" id="KW-0067">ATP-binding</keyword>
<dbReference type="InterPro" id="IPR036890">
    <property type="entry name" value="HATPase_C_sf"/>
</dbReference>
<evidence type="ECO:0000259" key="10">
    <source>
        <dbReference type="PROSITE" id="PS50112"/>
    </source>
</evidence>
<dbReference type="Pfam" id="PF02518">
    <property type="entry name" value="HATPase_c"/>
    <property type="match status" value="1"/>
</dbReference>
<keyword evidence="12" id="KW-1185">Reference proteome</keyword>
<evidence type="ECO:0000256" key="8">
    <source>
        <dbReference type="ARBA" id="ARBA00023012"/>
    </source>
</evidence>
<dbReference type="InterPro" id="IPR013767">
    <property type="entry name" value="PAS_fold"/>
</dbReference>
<dbReference type="InterPro" id="IPR003661">
    <property type="entry name" value="HisK_dim/P_dom"/>
</dbReference>
<dbReference type="Proteomes" id="UP000192923">
    <property type="component" value="Unassembled WGS sequence"/>
</dbReference>
<dbReference type="SMART" id="SM00388">
    <property type="entry name" value="HisKA"/>
    <property type="match status" value="1"/>
</dbReference>
<protein>
    <recommendedName>
        <fullName evidence="2">histidine kinase</fullName>
        <ecNumber evidence="2">2.7.13.3</ecNumber>
    </recommendedName>
</protein>
<dbReference type="CDD" id="cd00082">
    <property type="entry name" value="HisKA"/>
    <property type="match status" value="1"/>
</dbReference>
<dbReference type="PANTHER" id="PTHR43065:SF46">
    <property type="entry name" value="C4-DICARBOXYLATE TRANSPORT SENSOR PROTEIN DCTB"/>
    <property type="match status" value="1"/>
</dbReference>
<dbReference type="PRINTS" id="PR00344">
    <property type="entry name" value="BCTRLSENSOR"/>
</dbReference>
<dbReference type="STRING" id="1760988.SAMN02949497_0509"/>
<dbReference type="OrthoDB" id="9772100at2"/>
<keyword evidence="5" id="KW-0547">Nucleotide-binding</keyword>
<dbReference type="EMBL" id="FXAM01000002">
    <property type="protein sequence ID" value="SMF97479.1"/>
    <property type="molecule type" value="Genomic_DNA"/>
</dbReference>
<evidence type="ECO:0000256" key="7">
    <source>
        <dbReference type="ARBA" id="ARBA00022840"/>
    </source>
</evidence>
<dbReference type="InterPro" id="IPR000014">
    <property type="entry name" value="PAS"/>
</dbReference>
<evidence type="ECO:0000256" key="4">
    <source>
        <dbReference type="ARBA" id="ARBA00022679"/>
    </source>
</evidence>
<dbReference type="InterPro" id="IPR004358">
    <property type="entry name" value="Sig_transdc_His_kin-like_C"/>
</dbReference>
<evidence type="ECO:0000256" key="6">
    <source>
        <dbReference type="ARBA" id="ARBA00022777"/>
    </source>
</evidence>
<feature type="domain" description="PAS" evidence="10">
    <location>
        <begin position="137"/>
        <end position="190"/>
    </location>
</feature>
<dbReference type="Gene3D" id="3.30.450.20">
    <property type="entry name" value="PAS domain"/>
    <property type="match status" value="2"/>
</dbReference>
<dbReference type="GO" id="GO:0006355">
    <property type="term" value="P:regulation of DNA-templated transcription"/>
    <property type="evidence" value="ECO:0007669"/>
    <property type="project" value="InterPro"/>
</dbReference>
<dbReference type="AlphaFoldDB" id="A0A1Y6D3F4"/>
<dbReference type="GO" id="GO:0000155">
    <property type="term" value="F:phosphorelay sensor kinase activity"/>
    <property type="evidence" value="ECO:0007669"/>
    <property type="project" value="InterPro"/>
</dbReference>
<organism evidence="11 12">
    <name type="scientific">Methylomagnum ishizawai</name>
    <dbReference type="NCBI Taxonomy" id="1760988"/>
    <lineage>
        <taxon>Bacteria</taxon>
        <taxon>Pseudomonadati</taxon>
        <taxon>Pseudomonadota</taxon>
        <taxon>Gammaproteobacteria</taxon>
        <taxon>Methylococcales</taxon>
        <taxon>Methylococcaceae</taxon>
        <taxon>Methylomagnum</taxon>
    </lineage>
</organism>
<dbReference type="PANTHER" id="PTHR43065">
    <property type="entry name" value="SENSOR HISTIDINE KINASE"/>
    <property type="match status" value="1"/>
</dbReference>
<dbReference type="Pfam" id="PF00989">
    <property type="entry name" value="PAS"/>
    <property type="match status" value="1"/>
</dbReference>
<dbReference type="CDD" id="cd00130">
    <property type="entry name" value="PAS"/>
    <property type="match status" value="1"/>
</dbReference>
<keyword evidence="4" id="KW-0808">Transferase</keyword>
<evidence type="ECO:0000256" key="3">
    <source>
        <dbReference type="ARBA" id="ARBA00022553"/>
    </source>
</evidence>
<evidence type="ECO:0000256" key="1">
    <source>
        <dbReference type="ARBA" id="ARBA00000085"/>
    </source>
</evidence>
<dbReference type="RefSeq" id="WP_085216509.1">
    <property type="nucleotide sequence ID" value="NZ_FXAM01000002.1"/>
</dbReference>
<evidence type="ECO:0000313" key="11">
    <source>
        <dbReference type="EMBL" id="SMF97479.1"/>
    </source>
</evidence>
<dbReference type="Gene3D" id="3.30.565.10">
    <property type="entry name" value="Histidine kinase-like ATPase, C-terminal domain"/>
    <property type="match status" value="1"/>
</dbReference>
<evidence type="ECO:0000259" key="9">
    <source>
        <dbReference type="PROSITE" id="PS50109"/>
    </source>
</evidence>
<sequence>MSSPIQSPGAEALRYFDASPVPMYLLWRGDDGGTELIHANPRFRADAPAMMGGEPGSWAAHIHPEDWPQVVGPLAGLEAGGEVELEYRCRPGPGQEDYVRVRDRFAAHRAGPGGMEILAVRLDIPDAGERAGPGQCREALYRSAIQGSPDAYFVLDGQGRIQEWSPRAESMFGYTQEEVSGRSLEQAIQPRGNPGEPEDVFARFLRTCREQGSGRRRRFIARQRDGGGMPVEIQASQLELGGQRCYTGFIRDISDRLLAEGRWVQAQKLEAIGQLTSGLCHDFNNILSIVIGSLELLNEPLTAMERRQVVQSALTAAERGVEVTRSLLAVARRQPLEARDVNINALLRELEPLIRQTAGKAVQVEVAPLAVDAIAHIDQGGFSNAILNLVINARDAMPQGGSLCVYTHWLGLLEHQETAPELPPGEYIAIGVDDTGAGMSPGVAARAFDPFFTTKERGKGTGLGLAMVYGFARQSGGTAQIQSVPGKGTLVTVLLPVVATSRQSPPLVDVRHEGGRGWPAPEP</sequence>
<dbReference type="SUPFAM" id="SSF55874">
    <property type="entry name" value="ATPase domain of HSP90 chaperone/DNA topoisomerase II/histidine kinase"/>
    <property type="match status" value="1"/>
</dbReference>
<dbReference type="InterPro" id="IPR036097">
    <property type="entry name" value="HisK_dim/P_sf"/>
</dbReference>
<dbReference type="Pfam" id="PF00512">
    <property type="entry name" value="HisKA"/>
    <property type="match status" value="1"/>
</dbReference>
<keyword evidence="8" id="KW-0902">Two-component regulatory system</keyword>
<comment type="catalytic activity">
    <reaction evidence="1">
        <text>ATP + protein L-histidine = ADP + protein N-phospho-L-histidine.</text>
        <dbReference type="EC" id="2.7.13.3"/>
    </reaction>
</comment>
<reference evidence="11 12" key="1">
    <citation type="submission" date="2016-12" db="EMBL/GenBank/DDBJ databases">
        <authorList>
            <person name="Song W.-J."/>
            <person name="Kurnit D.M."/>
        </authorList>
    </citation>
    <scope>NUCLEOTIDE SEQUENCE [LARGE SCALE GENOMIC DNA]</scope>
    <source>
        <strain evidence="11 12">175</strain>
    </source>
</reference>
<feature type="domain" description="Histidine kinase" evidence="9">
    <location>
        <begin position="278"/>
        <end position="499"/>
    </location>
</feature>
<dbReference type="SMART" id="SM00387">
    <property type="entry name" value="HATPase_c"/>
    <property type="match status" value="1"/>
</dbReference>
<keyword evidence="6" id="KW-0418">Kinase</keyword>
<dbReference type="PROSITE" id="PS50112">
    <property type="entry name" value="PAS"/>
    <property type="match status" value="1"/>
</dbReference>
<evidence type="ECO:0000256" key="2">
    <source>
        <dbReference type="ARBA" id="ARBA00012438"/>
    </source>
</evidence>
<keyword evidence="3" id="KW-0597">Phosphoprotein</keyword>
<proteinExistence type="predicted"/>
<accession>A0A1Y6D3F4</accession>
<gene>
    <name evidence="11" type="ORF">SAMN02949497_0509</name>
</gene>
<dbReference type="GO" id="GO:0005524">
    <property type="term" value="F:ATP binding"/>
    <property type="evidence" value="ECO:0007669"/>
    <property type="project" value="UniProtKB-KW"/>
</dbReference>
<dbReference type="InterPro" id="IPR035965">
    <property type="entry name" value="PAS-like_dom_sf"/>
</dbReference>
<dbReference type="SUPFAM" id="SSF47384">
    <property type="entry name" value="Homodimeric domain of signal transducing histidine kinase"/>
    <property type="match status" value="1"/>
</dbReference>
<dbReference type="InterPro" id="IPR005467">
    <property type="entry name" value="His_kinase_dom"/>
</dbReference>
<dbReference type="SMART" id="SM00091">
    <property type="entry name" value="PAS"/>
    <property type="match status" value="1"/>
</dbReference>
<dbReference type="NCBIfam" id="TIGR00229">
    <property type="entry name" value="sensory_box"/>
    <property type="match status" value="1"/>
</dbReference>